<comment type="caution">
    <text evidence="3">The sequence shown here is derived from an EMBL/GenBank/DDBJ whole genome shotgun (WGS) entry which is preliminary data.</text>
</comment>
<reference evidence="3" key="1">
    <citation type="submission" date="2022-11" db="EMBL/GenBank/DDBJ databases">
        <authorList>
            <person name="Petersen C."/>
        </authorList>
    </citation>
    <scope>NUCLEOTIDE SEQUENCE</scope>
    <source>
        <strain evidence="3">IBT 23319</strain>
    </source>
</reference>
<keyword evidence="2" id="KW-0812">Transmembrane</keyword>
<evidence type="ECO:0000313" key="4">
    <source>
        <dbReference type="Proteomes" id="UP001147733"/>
    </source>
</evidence>
<feature type="transmembrane region" description="Helical" evidence="2">
    <location>
        <begin position="48"/>
        <end position="71"/>
    </location>
</feature>
<feature type="region of interest" description="Disordered" evidence="1">
    <location>
        <begin position="1"/>
        <end position="35"/>
    </location>
</feature>
<reference evidence="3" key="2">
    <citation type="journal article" date="2023" name="IMA Fungus">
        <title>Comparative genomic study of the Penicillium genus elucidates a diverse pangenome and 15 lateral gene transfer events.</title>
        <authorList>
            <person name="Petersen C."/>
            <person name="Sorensen T."/>
            <person name="Nielsen M.R."/>
            <person name="Sondergaard T.E."/>
            <person name="Sorensen J.L."/>
            <person name="Fitzpatrick D.A."/>
            <person name="Frisvad J.C."/>
            <person name="Nielsen K.L."/>
        </authorList>
    </citation>
    <scope>NUCLEOTIDE SEQUENCE</scope>
    <source>
        <strain evidence="3">IBT 23319</strain>
    </source>
</reference>
<evidence type="ECO:0000256" key="2">
    <source>
        <dbReference type="SAM" id="Phobius"/>
    </source>
</evidence>
<proteinExistence type="predicted"/>
<dbReference type="Pfam" id="PF11915">
    <property type="entry name" value="DUF3433"/>
    <property type="match status" value="1"/>
</dbReference>
<dbReference type="EMBL" id="JAPQKT010000009">
    <property type="protein sequence ID" value="KAJ5222013.1"/>
    <property type="molecule type" value="Genomic_DNA"/>
</dbReference>
<dbReference type="Proteomes" id="UP001147733">
    <property type="component" value="Unassembled WGS sequence"/>
</dbReference>
<evidence type="ECO:0000313" key="3">
    <source>
        <dbReference type="EMBL" id="KAJ5222013.1"/>
    </source>
</evidence>
<evidence type="ECO:0000256" key="1">
    <source>
        <dbReference type="SAM" id="MobiDB-lite"/>
    </source>
</evidence>
<keyword evidence="2" id="KW-0472">Membrane</keyword>
<dbReference type="AlphaFoldDB" id="A0A9W9NLK8"/>
<dbReference type="InterPro" id="IPR021840">
    <property type="entry name" value="DUF3433"/>
</dbReference>
<accession>A0A9W9NLK8</accession>
<name>A0A9W9NLK8_PENCI</name>
<organism evidence="3 4">
    <name type="scientific">Penicillium citrinum</name>
    <dbReference type="NCBI Taxonomy" id="5077"/>
    <lineage>
        <taxon>Eukaryota</taxon>
        <taxon>Fungi</taxon>
        <taxon>Dikarya</taxon>
        <taxon>Ascomycota</taxon>
        <taxon>Pezizomycotina</taxon>
        <taxon>Eurotiomycetes</taxon>
        <taxon>Eurotiomycetidae</taxon>
        <taxon>Eurotiales</taxon>
        <taxon>Aspergillaceae</taxon>
        <taxon>Penicillium</taxon>
    </lineage>
</organism>
<sequence>MSNPRQDNVSSTELIPLSPAESDTPNRPKTEKTSEVPLSWTPWPLRKLILAGFGICFVPLAVIVAILFGISKHNWGLTSSKQTLYYLWTYGPTAGLTIVAAFWGQVEYRTKQLMPWKIISVKPAPSEDTLWMDYISSWNVVALVNSLRADH</sequence>
<feature type="compositionally biased region" description="Basic and acidic residues" evidence="1">
    <location>
        <begin position="24"/>
        <end position="34"/>
    </location>
</feature>
<keyword evidence="2" id="KW-1133">Transmembrane helix</keyword>
<feature type="transmembrane region" description="Helical" evidence="2">
    <location>
        <begin position="83"/>
        <end position="104"/>
    </location>
</feature>
<dbReference type="RefSeq" id="XP_056496936.1">
    <property type="nucleotide sequence ID" value="XM_056649805.1"/>
</dbReference>
<protein>
    <submittedName>
        <fullName evidence="3">Uncharacterized protein</fullName>
    </submittedName>
</protein>
<feature type="compositionally biased region" description="Polar residues" evidence="1">
    <location>
        <begin position="1"/>
        <end position="13"/>
    </location>
</feature>
<dbReference type="GeneID" id="81388972"/>
<gene>
    <name evidence="3" type="ORF">N7469_010900</name>
</gene>
<keyword evidence="4" id="KW-1185">Reference proteome</keyword>
<dbReference type="PANTHER" id="PTHR37544">
    <property type="entry name" value="SPRAY-RELATED"/>
    <property type="match status" value="1"/>
</dbReference>
<dbReference type="OrthoDB" id="4368957at2759"/>